<dbReference type="AlphaFoldDB" id="A0A5C3EYI2"/>
<reference evidence="2 3" key="1">
    <citation type="submission" date="2018-03" db="EMBL/GenBank/DDBJ databases">
        <authorList>
            <person name="Guldener U."/>
        </authorList>
    </citation>
    <scope>NUCLEOTIDE SEQUENCE [LARGE SCALE GENOMIC DNA]</scope>
    <source>
        <strain evidence="2 3">DAOM196992</strain>
    </source>
</reference>
<dbReference type="Proteomes" id="UP000323386">
    <property type="component" value="Unassembled WGS sequence"/>
</dbReference>
<proteinExistence type="predicted"/>
<evidence type="ECO:0000313" key="3">
    <source>
        <dbReference type="Proteomes" id="UP000323386"/>
    </source>
</evidence>
<gene>
    <name evidence="2" type="ORF">PSFLO_02401</name>
</gene>
<accession>A0A5C3EYI2</accession>
<feature type="region of interest" description="Disordered" evidence="1">
    <location>
        <begin position="350"/>
        <end position="393"/>
    </location>
</feature>
<feature type="region of interest" description="Disordered" evidence="1">
    <location>
        <begin position="127"/>
        <end position="164"/>
    </location>
</feature>
<sequence length="511" mass="54572">MVRQAGLSLPLLLSAMPCLLSVPAGACLLVAVALAVAIATLADGLLALLCPFGHHCPSGGPLAPSKVRVRIVLAPALPRPCAAVSQLPCLARPLALAKASSAASPCVACVLSYGRVLRCDQEEVTRRRQEGAGERAHERTRRGLPSHEPRACSSSTREREARPHLLASPLRYGFRPKPLLSPSPVLLAVDRRRMRPGQSCVCSMERVDGVGRRLVEEKAERERVEVRAATATHPPFQPTNAVEQARQRDDCALRRDETRSGPLCSPYPPQELRFARPAAGGCWHMCAPTRSRTELDDADDFDCAAPTPRRSGRRSSGGPLTWAACCFRFRLTAGNQRRGRQAVAGVVKTEESARQLGAPQEGGASEEGTKQRGQREAARDRRGGGLASRGHGGARASAPACQAACPPARLSVCLPYARISRQTQNGRLPARGLPTCLPGCLPACSKGGHACWCVRACVVGIRRRPSRPPASLSICLPTCLPACFRLMCTPAIKTITRPIEDVGPGGYQGDN</sequence>
<name>A0A5C3EYI2_9BASI</name>
<feature type="compositionally biased region" description="Basic and acidic residues" evidence="1">
    <location>
        <begin position="367"/>
        <end position="383"/>
    </location>
</feature>
<organism evidence="2 3">
    <name type="scientific">Pseudozyma flocculosa</name>
    <dbReference type="NCBI Taxonomy" id="84751"/>
    <lineage>
        <taxon>Eukaryota</taxon>
        <taxon>Fungi</taxon>
        <taxon>Dikarya</taxon>
        <taxon>Basidiomycota</taxon>
        <taxon>Ustilaginomycotina</taxon>
        <taxon>Ustilaginomycetes</taxon>
        <taxon>Ustilaginales</taxon>
        <taxon>Ustilaginaceae</taxon>
        <taxon>Pseudozyma</taxon>
    </lineage>
</organism>
<keyword evidence="3" id="KW-1185">Reference proteome</keyword>
<evidence type="ECO:0000313" key="2">
    <source>
        <dbReference type="EMBL" id="SPO36930.1"/>
    </source>
</evidence>
<evidence type="ECO:0000256" key="1">
    <source>
        <dbReference type="SAM" id="MobiDB-lite"/>
    </source>
</evidence>
<protein>
    <submittedName>
        <fullName evidence="2">Uncharacterized protein</fullName>
    </submittedName>
</protein>
<feature type="compositionally biased region" description="Basic and acidic residues" evidence="1">
    <location>
        <begin position="145"/>
        <end position="163"/>
    </location>
</feature>
<dbReference type="EMBL" id="OOIP01000005">
    <property type="protein sequence ID" value="SPO36930.1"/>
    <property type="molecule type" value="Genomic_DNA"/>
</dbReference>
<feature type="compositionally biased region" description="Basic and acidic residues" evidence="1">
    <location>
        <begin position="127"/>
        <end position="137"/>
    </location>
</feature>
<feature type="compositionally biased region" description="Gly residues" evidence="1">
    <location>
        <begin position="384"/>
        <end position="393"/>
    </location>
</feature>